<proteinExistence type="predicted"/>
<accession>A0A0S4J9Y6</accession>
<keyword evidence="2" id="KW-0472">Membrane</keyword>
<feature type="region of interest" description="Disordered" evidence="1">
    <location>
        <begin position="175"/>
        <end position="215"/>
    </location>
</feature>
<dbReference type="Proteomes" id="UP000051952">
    <property type="component" value="Unassembled WGS sequence"/>
</dbReference>
<keyword evidence="4" id="KW-1185">Reference proteome</keyword>
<reference evidence="4" key="1">
    <citation type="submission" date="2015-09" db="EMBL/GenBank/DDBJ databases">
        <authorList>
            <consortium name="Pathogen Informatics"/>
        </authorList>
    </citation>
    <scope>NUCLEOTIDE SEQUENCE [LARGE SCALE GENOMIC DNA]</scope>
    <source>
        <strain evidence="4">Lake Konstanz</strain>
    </source>
</reference>
<evidence type="ECO:0000313" key="4">
    <source>
        <dbReference type="Proteomes" id="UP000051952"/>
    </source>
</evidence>
<evidence type="ECO:0000256" key="2">
    <source>
        <dbReference type="SAM" id="Phobius"/>
    </source>
</evidence>
<dbReference type="VEuPathDB" id="TriTrypDB:BSAL_94365"/>
<keyword evidence="2" id="KW-1133">Transmembrane helix</keyword>
<feature type="compositionally biased region" description="Polar residues" evidence="1">
    <location>
        <begin position="206"/>
        <end position="215"/>
    </location>
</feature>
<dbReference type="OrthoDB" id="529273at2759"/>
<evidence type="ECO:0000313" key="3">
    <source>
        <dbReference type="EMBL" id="CUG86711.1"/>
    </source>
</evidence>
<dbReference type="EMBL" id="CYKH01001375">
    <property type="protein sequence ID" value="CUG86711.1"/>
    <property type="molecule type" value="Genomic_DNA"/>
</dbReference>
<organism evidence="3 4">
    <name type="scientific">Bodo saltans</name>
    <name type="common">Flagellated protozoan</name>
    <dbReference type="NCBI Taxonomy" id="75058"/>
    <lineage>
        <taxon>Eukaryota</taxon>
        <taxon>Discoba</taxon>
        <taxon>Euglenozoa</taxon>
        <taxon>Kinetoplastea</taxon>
        <taxon>Metakinetoplastina</taxon>
        <taxon>Eubodonida</taxon>
        <taxon>Bodonidae</taxon>
        <taxon>Bodo</taxon>
    </lineage>
</organism>
<protein>
    <submittedName>
        <fullName evidence="3">Membrane-associated protein, putative</fullName>
    </submittedName>
</protein>
<evidence type="ECO:0000256" key="1">
    <source>
        <dbReference type="SAM" id="MobiDB-lite"/>
    </source>
</evidence>
<keyword evidence="2" id="KW-0812">Transmembrane</keyword>
<dbReference type="AlphaFoldDB" id="A0A0S4J9Y6"/>
<sequence>MVGFFSVPPKDLCDARLVSVVTIITLIMLCLQIMPLSSMKSQVHLSTSSNNDTTTEDVELLNNVSEIIDVSDPDAGLPVKEWAQLELAREASVSALSKYATRREEYRLSANASLTELSPTETVMKMRKFCATRPKSMQWGPSQFLGFSAYGQHLMCVRGRKLFAEYPLSAAAASQSGHRAAPTAEQATNSSDDDATTDAAESDPSQQLPSKPSSMTMRISHGVMKWKQNRVSVPVGEFSRATFRNYSGRVVMTDALGIVSSVFLQAFHIYHNVWVPLLAVLGSQNGGAKNRAFLNRDFPQIHMLLYRELPKGALLRGGENFSAWMAAVVADGRADVTHRVDGREDESVTHCYCDGILHNMADALTMKPSQRIAEGDSLRRASALYLKRRMNHQLGFLPYGSYPVPESEYQPYGLWNDTSKGPKVPRLLFFLRRKTRTLEGSAEILQMAISAGFNVLVMFTEDHSYAVQARAARYADVILAVHGQAMVWLMMLDGVKASHCRFVIELQYFGVPLKGFNNVYEVMSADSCIRYYSIPAVAAKFFGKNCNEANHFCANWGAAMLHTNSPTTHPAFHGQSVYPSHPRLVRVLRRVFEKVSECLPKNIPVPLTYFDLSRSSAVKSEGRKKKKNKKK</sequence>
<gene>
    <name evidence="3" type="ORF">BSAL_94365</name>
</gene>
<feature type="transmembrane region" description="Helical" evidence="2">
    <location>
        <begin position="15"/>
        <end position="34"/>
    </location>
</feature>
<name>A0A0S4J9Y6_BODSA</name>